<sequence>MDQRAEQRQAEIRALIDSDTLTLEQARAALHGLLDVTASAQAGPDVTSYGFGMDLPREIVDAEYAAREAVGYDLDECLARALRPVAPQHP</sequence>
<name>A0ABP7DSA2_9ACTN</name>
<proteinExistence type="predicted"/>
<dbReference type="EMBL" id="BAABEP010000002">
    <property type="protein sequence ID" value="GAA3709273.1"/>
    <property type="molecule type" value="Genomic_DNA"/>
</dbReference>
<keyword evidence="2" id="KW-1185">Reference proteome</keyword>
<accession>A0ABP7DSA2</accession>
<dbReference type="Proteomes" id="UP001499884">
    <property type="component" value="Unassembled WGS sequence"/>
</dbReference>
<evidence type="ECO:0000313" key="1">
    <source>
        <dbReference type="EMBL" id="GAA3709273.1"/>
    </source>
</evidence>
<organism evidence="1 2">
    <name type="scientific">Streptomyces tremellae</name>
    <dbReference type="NCBI Taxonomy" id="1124239"/>
    <lineage>
        <taxon>Bacteria</taxon>
        <taxon>Bacillati</taxon>
        <taxon>Actinomycetota</taxon>
        <taxon>Actinomycetes</taxon>
        <taxon>Kitasatosporales</taxon>
        <taxon>Streptomycetaceae</taxon>
        <taxon>Streptomyces</taxon>
    </lineage>
</organism>
<reference evidence="2" key="1">
    <citation type="journal article" date="2019" name="Int. J. Syst. Evol. Microbiol.">
        <title>The Global Catalogue of Microorganisms (GCM) 10K type strain sequencing project: providing services to taxonomists for standard genome sequencing and annotation.</title>
        <authorList>
            <consortium name="The Broad Institute Genomics Platform"/>
            <consortium name="The Broad Institute Genome Sequencing Center for Infectious Disease"/>
            <person name="Wu L."/>
            <person name="Ma J."/>
        </authorList>
    </citation>
    <scope>NUCLEOTIDE SEQUENCE [LARGE SCALE GENOMIC DNA]</scope>
    <source>
        <strain evidence="2">JCM 30846</strain>
    </source>
</reference>
<gene>
    <name evidence="1" type="ORF">GCM10023082_04030</name>
</gene>
<protein>
    <submittedName>
        <fullName evidence="1">Uncharacterized protein</fullName>
    </submittedName>
</protein>
<comment type="caution">
    <text evidence="1">The sequence shown here is derived from an EMBL/GenBank/DDBJ whole genome shotgun (WGS) entry which is preliminary data.</text>
</comment>
<evidence type="ECO:0000313" key="2">
    <source>
        <dbReference type="Proteomes" id="UP001499884"/>
    </source>
</evidence>
<dbReference type="RefSeq" id="WP_086804378.1">
    <property type="nucleotide sequence ID" value="NZ_BAABEP010000002.1"/>
</dbReference>